<keyword evidence="3" id="KW-0732">Signal</keyword>
<sequence>MSHPLNYFDSGLRCQCNEYFKPSDDGTYCIPEPETILEHGETCVKNNARDICNPDNALECACANSNGTNCKCECKYFYYIASSDGRCHAGNGATCEKSGGNTTTTCYEEALLTCGDDEICRYLISICFKQGKERGFTWILGVVGVVGVFGVFGVLGVFGVFGENPDYPDYPWVLVPENTLESTALAAIELADHVELDLTLSADGVLMVYHDLTLRASSNIASLPQFADRVRNFTGVIDENGNEQTIRNNWMFNDLTKEELQSLGVVQRGVGIRPRLFDGNLKIPTFAEFLSQVHHMAYGLNRSMGLVVELKNPYYYNTYQNISVNPRFMENLVLATLAQFGYPLTSEDTPRCVSDQDGNAPVPCGHLVIQSFELPSMQHLHQVAPFIEKSMLINAGLLPLLTFQGIQDLSGWISYFSPWKELVYTGILAQIEAEGIQYNETMIDEMGGFVPPQPILPRVLKTLQIYSRRALELFYYFDMGVDGIFAENMLETREIRMKYQYEKIGVPPPK</sequence>
<evidence type="ECO:0000313" key="9">
    <source>
        <dbReference type="EMBL" id="OXA50369.1"/>
    </source>
</evidence>
<name>A0A226DYR2_FOLCA</name>
<feature type="transmembrane region" description="Helical" evidence="7">
    <location>
        <begin position="138"/>
        <end position="161"/>
    </location>
</feature>
<dbReference type="SUPFAM" id="SSF51695">
    <property type="entry name" value="PLC-like phosphodiesterases"/>
    <property type="match status" value="1"/>
</dbReference>
<dbReference type="GO" id="GO:0008889">
    <property type="term" value="F:glycerophosphodiester phosphodiesterase activity"/>
    <property type="evidence" value="ECO:0007669"/>
    <property type="project" value="UniProtKB-EC"/>
</dbReference>
<comment type="similarity">
    <text evidence="1">Belongs to the glycerophosphoryl diester phosphodiesterase family.</text>
</comment>
<proteinExistence type="inferred from homology"/>
<keyword evidence="5" id="KW-0378">Hydrolase</keyword>
<evidence type="ECO:0000256" key="6">
    <source>
        <dbReference type="ARBA" id="ARBA00047512"/>
    </source>
</evidence>
<gene>
    <name evidence="9" type="ORF">Fcan01_15296</name>
</gene>
<reference evidence="9 10" key="1">
    <citation type="submission" date="2015-12" db="EMBL/GenBank/DDBJ databases">
        <title>The genome of Folsomia candida.</title>
        <authorList>
            <person name="Faddeeva A."/>
            <person name="Derks M.F."/>
            <person name="Anvar Y."/>
            <person name="Smit S."/>
            <person name="Van Straalen N."/>
            <person name="Roelofs D."/>
        </authorList>
    </citation>
    <scope>NUCLEOTIDE SEQUENCE [LARGE SCALE GENOMIC DNA]</scope>
    <source>
        <strain evidence="9 10">VU population</strain>
        <tissue evidence="9">Whole body</tissue>
    </source>
</reference>
<organism evidence="9 10">
    <name type="scientific">Folsomia candida</name>
    <name type="common">Springtail</name>
    <dbReference type="NCBI Taxonomy" id="158441"/>
    <lineage>
        <taxon>Eukaryota</taxon>
        <taxon>Metazoa</taxon>
        <taxon>Ecdysozoa</taxon>
        <taxon>Arthropoda</taxon>
        <taxon>Hexapoda</taxon>
        <taxon>Collembola</taxon>
        <taxon>Entomobryomorpha</taxon>
        <taxon>Isotomoidea</taxon>
        <taxon>Isotomidae</taxon>
        <taxon>Proisotominae</taxon>
        <taxon>Folsomia</taxon>
    </lineage>
</organism>
<dbReference type="InterPro" id="IPR030395">
    <property type="entry name" value="GP_PDE_dom"/>
</dbReference>
<keyword evidence="4" id="KW-0319">Glycerol metabolism</keyword>
<evidence type="ECO:0000256" key="2">
    <source>
        <dbReference type="ARBA" id="ARBA00012247"/>
    </source>
</evidence>
<evidence type="ECO:0000259" key="8">
    <source>
        <dbReference type="PROSITE" id="PS51704"/>
    </source>
</evidence>
<keyword evidence="7" id="KW-0812">Transmembrane</keyword>
<dbReference type="Pfam" id="PF03009">
    <property type="entry name" value="GDPD"/>
    <property type="match status" value="1"/>
</dbReference>
<dbReference type="EC" id="3.1.4.46" evidence="2"/>
<dbReference type="PANTHER" id="PTHR43620">
    <property type="entry name" value="GLYCEROPHOSPHORYL DIESTER PHOSPHODIESTERASE"/>
    <property type="match status" value="1"/>
</dbReference>
<dbReference type="PROSITE" id="PS51704">
    <property type="entry name" value="GP_PDE"/>
    <property type="match status" value="1"/>
</dbReference>
<evidence type="ECO:0000313" key="10">
    <source>
        <dbReference type="Proteomes" id="UP000198287"/>
    </source>
</evidence>
<comment type="caution">
    <text evidence="9">The sequence shown here is derived from an EMBL/GenBank/DDBJ whole genome shotgun (WGS) entry which is preliminary data.</text>
</comment>
<evidence type="ECO:0000256" key="7">
    <source>
        <dbReference type="SAM" id="Phobius"/>
    </source>
</evidence>
<dbReference type="GO" id="GO:0006629">
    <property type="term" value="P:lipid metabolic process"/>
    <property type="evidence" value="ECO:0007669"/>
    <property type="project" value="InterPro"/>
</dbReference>
<accession>A0A226DYR2</accession>
<feature type="domain" description="GP-PDE" evidence="8">
    <location>
        <begin position="158"/>
        <end position="496"/>
    </location>
</feature>
<dbReference type="EMBL" id="LNIX01000009">
    <property type="protein sequence ID" value="OXA50369.1"/>
    <property type="molecule type" value="Genomic_DNA"/>
</dbReference>
<evidence type="ECO:0000256" key="4">
    <source>
        <dbReference type="ARBA" id="ARBA00022798"/>
    </source>
</evidence>
<evidence type="ECO:0000256" key="5">
    <source>
        <dbReference type="ARBA" id="ARBA00022801"/>
    </source>
</evidence>
<dbReference type="InterPro" id="IPR017946">
    <property type="entry name" value="PLC-like_Pdiesterase_TIM-brl"/>
</dbReference>
<dbReference type="Proteomes" id="UP000198287">
    <property type="component" value="Unassembled WGS sequence"/>
</dbReference>
<dbReference type="GO" id="GO:0006071">
    <property type="term" value="P:glycerol metabolic process"/>
    <property type="evidence" value="ECO:0007669"/>
    <property type="project" value="UniProtKB-KW"/>
</dbReference>
<keyword evidence="7" id="KW-0472">Membrane</keyword>
<dbReference type="PANTHER" id="PTHR43620:SF7">
    <property type="entry name" value="GLYCEROPHOSPHODIESTER PHOSPHODIESTERASE GDPD5-RELATED"/>
    <property type="match status" value="1"/>
</dbReference>
<evidence type="ECO:0000256" key="1">
    <source>
        <dbReference type="ARBA" id="ARBA00007277"/>
    </source>
</evidence>
<keyword evidence="7" id="KW-1133">Transmembrane helix</keyword>
<keyword evidence="10" id="KW-1185">Reference proteome</keyword>
<dbReference type="OrthoDB" id="1058301at2759"/>
<dbReference type="Gene3D" id="3.20.20.190">
    <property type="entry name" value="Phosphatidylinositol (PI) phosphodiesterase"/>
    <property type="match status" value="1"/>
</dbReference>
<dbReference type="STRING" id="158441.A0A226DYR2"/>
<dbReference type="AlphaFoldDB" id="A0A226DYR2"/>
<comment type="catalytic activity">
    <reaction evidence="6">
        <text>a sn-glycero-3-phosphodiester + H2O = an alcohol + sn-glycerol 3-phosphate + H(+)</text>
        <dbReference type="Rhea" id="RHEA:12969"/>
        <dbReference type="ChEBI" id="CHEBI:15377"/>
        <dbReference type="ChEBI" id="CHEBI:15378"/>
        <dbReference type="ChEBI" id="CHEBI:30879"/>
        <dbReference type="ChEBI" id="CHEBI:57597"/>
        <dbReference type="ChEBI" id="CHEBI:83408"/>
        <dbReference type="EC" id="3.1.4.46"/>
    </reaction>
</comment>
<protein>
    <recommendedName>
        <fullName evidence="2">glycerophosphodiester phosphodiesterase</fullName>
        <ecNumber evidence="2">3.1.4.46</ecNumber>
    </recommendedName>
</protein>
<evidence type="ECO:0000256" key="3">
    <source>
        <dbReference type="ARBA" id="ARBA00022729"/>
    </source>
</evidence>